<dbReference type="Gene3D" id="3.90.550.10">
    <property type="entry name" value="Spore Coat Polysaccharide Biosynthesis Protein SpsA, Chain A"/>
    <property type="match status" value="1"/>
</dbReference>
<dbReference type="Pfam" id="PF00535">
    <property type="entry name" value="Glycos_transf_2"/>
    <property type="match status" value="1"/>
</dbReference>
<dbReference type="AlphaFoldDB" id="A0A0F9IXS1"/>
<comment type="caution">
    <text evidence="2">The sequence shown here is derived from an EMBL/GenBank/DDBJ whole genome shotgun (WGS) entry which is preliminary data.</text>
</comment>
<gene>
    <name evidence="2" type="ORF">LCGC14_1890740</name>
</gene>
<proteinExistence type="predicted"/>
<sequence>MAYYNRKPQLLKTLDSINESTIKEFEIIIVDDGSTPEHRLDEEELHKHCDCNINLVEIDRDLKTWINPCMAHNIAFSLAKGDKVVIQNPETYHMGDILAHVNAHLLPTTYLTYRTIALNEPDTNGMPTKINVPEIASYMIPIINNTSAVKGNPHVGQTIWYNHAKYRPVHYHFISAMTKENLHRLGGFDERYKDGRSYDDNEFLIRIDRLGLKKLIINDPMAIHLYHPLFSSLSEGTNNADIYRNITLKEKDILIQKLDFNNYVRFLKK</sequence>
<evidence type="ECO:0000313" key="2">
    <source>
        <dbReference type="EMBL" id="KKL91832.1"/>
    </source>
</evidence>
<dbReference type="EMBL" id="LAZR01019628">
    <property type="protein sequence ID" value="KKL91832.1"/>
    <property type="molecule type" value="Genomic_DNA"/>
</dbReference>
<protein>
    <recommendedName>
        <fullName evidence="1">Glycosyltransferase 2-like domain-containing protein</fullName>
    </recommendedName>
</protein>
<organism evidence="2">
    <name type="scientific">marine sediment metagenome</name>
    <dbReference type="NCBI Taxonomy" id="412755"/>
    <lineage>
        <taxon>unclassified sequences</taxon>
        <taxon>metagenomes</taxon>
        <taxon>ecological metagenomes</taxon>
    </lineage>
</organism>
<feature type="domain" description="Glycosyltransferase 2-like" evidence="1">
    <location>
        <begin position="1"/>
        <end position="86"/>
    </location>
</feature>
<evidence type="ECO:0000259" key="1">
    <source>
        <dbReference type="Pfam" id="PF00535"/>
    </source>
</evidence>
<reference evidence="2" key="1">
    <citation type="journal article" date="2015" name="Nature">
        <title>Complex archaea that bridge the gap between prokaryotes and eukaryotes.</title>
        <authorList>
            <person name="Spang A."/>
            <person name="Saw J.H."/>
            <person name="Jorgensen S.L."/>
            <person name="Zaremba-Niedzwiedzka K."/>
            <person name="Martijn J."/>
            <person name="Lind A.E."/>
            <person name="van Eijk R."/>
            <person name="Schleper C."/>
            <person name="Guy L."/>
            <person name="Ettema T.J."/>
        </authorList>
    </citation>
    <scope>NUCLEOTIDE SEQUENCE</scope>
</reference>
<name>A0A0F9IXS1_9ZZZZ</name>
<dbReference type="InterPro" id="IPR029044">
    <property type="entry name" value="Nucleotide-diphossugar_trans"/>
</dbReference>
<accession>A0A0F9IXS1</accession>
<dbReference type="InterPro" id="IPR050834">
    <property type="entry name" value="Glycosyltransf_2"/>
</dbReference>
<dbReference type="PANTHER" id="PTHR43685:SF2">
    <property type="entry name" value="GLYCOSYLTRANSFERASE 2-LIKE DOMAIN-CONTAINING PROTEIN"/>
    <property type="match status" value="1"/>
</dbReference>
<dbReference type="InterPro" id="IPR001173">
    <property type="entry name" value="Glyco_trans_2-like"/>
</dbReference>
<dbReference type="CDD" id="cd00761">
    <property type="entry name" value="Glyco_tranf_GTA_type"/>
    <property type="match status" value="1"/>
</dbReference>
<dbReference type="PANTHER" id="PTHR43685">
    <property type="entry name" value="GLYCOSYLTRANSFERASE"/>
    <property type="match status" value="1"/>
</dbReference>
<dbReference type="SUPFAM" id="SSF53448">
    <property type="entry name" value="Nucleotide-diphospho-sugar transferases"/>
    <property type="match status" value="1"/>
</dbReference>